<dbReference type="EMBL" id="SJJZ01000002">
    <property type="protein sequence ID" value="TCC08663.1"/>
    <property type="molecule type" value="Genomic_DNA"/>
</dbReference>
<dbReference type="GO" id="GO:0005975">
    <property type="term" value="P:carbohydrate metabolic process"/>
    <property type="evidence" value="ECO:0007669"/>
    <property type="project" value="InterPro"/>
</dbReference>
<evidence type="ECO:0008006" key="4">
    <source>
        <dbReference type="Google" id="ProtNLM"/>
    </source>
</evidence>
<name>A0A4R0HED1_9ACTN</name>
<organism evidence="2 3">
    <name type="scientific">Kribbella soli</name>
    <dbReference type="NCBI Taxonomy" id="1124743"/>
    <lineage>
        <taxon>Bacteria</taxon>
        <taxon>Bacillati</taxon>
        <taxon>Actinomycetota</taxon>
        <taxon>Actinomycetes</taxon>
        <taxon>Propionibacteriales</taxon>
        <taxon>Kribbellaceae</taxon>
        <taxon>Kribbella</taxon>
    </lineage>
</organism>
<dbReference type="InterPro" id="IPR006311">
    <property type="entry name" value="TAT_signal"/>
</dbReference>
<gene>
    <name evidence="2" type="ORF">E0H45_22685</name>
</gene>
<protein>
    <recommendedName>
        <fullName evidence="4">Glycoside hydrolase family 65</fullName>
    </recommendedName>
</protein>
<dbReference type="Proteomes" id="UP000292346">
    <property type="component" value="Unassembled WGS sequence"/>
</dbReference>
<dbReference type="PROSITE" id="PS51318">
    <property type="entry name" value="TAT"/>
    <property type="match status" value="1"/>
</dbReference>
<comment type="caution">
    <text evidence="2">The sequence shown here is derived from an EMBL/GenBank/DDBJ whole genome shotgun (WGS) entry which is preliminary data.</text>
</comment>
<sequence>MSTPRTFVSGSAAAALTGVAAAETSPEASAAAPNRPIDRQAVVARHRVVRDAINTHSPLQVGNGRFAFGVDVTGLQTFVPFNTMSEWGWHSFALPPGQQPSDFHGEVWDTHGRAVQYPIPNPTQPELSRWLYANPARINLGRIGLELTLPDGRTAAADDLTGIRQELDLWTGIIDSRFELAGEPVHVRTCCHPDQDAVAVEIDSPLVAADRLAVFLHFPYADQQEFAEHVGTYGEPDAHQTTATTDRNCAEITHRMDATEYHVEVTWQGRGVFASVDVNGGELVIRTAQYGADGHWADVAGKLSELVVDDSLTALVDYRLLGDPAPGQAKRLVLAYTYGGRDFEIVVRDNETLAIGAAAARHRYRLAAAGGTDRLHFVCTFAPAPPAHSSSAHSSSAHSSSAHSSSAQSPSPAGTSSATFAASVRSWRQYWLSGGAIDLSESKDPRWRELERRIVLSQYLLRANEAGSLPPQESGLVNNGWHGKFHMEMYWWHGAHWALWNRWPILERSLTVFDRFHDSSRERAQKQGFRGARWPKCTTADGTEAPHVINALLTWQQPHPIFLAELDYQAHPTMATLRKWHDIVADTADFLASWAFWDDSTGRYVLGPPMHLVSENTDPKATQNPTFELSYWRFGLRVAQQWRERLGLPRDPQWQRVHDGLAALPVQDDSYVLHEGVENMWTEKNYEHPALLGAFGWLPGDGVDIPTMDRTADRVFTGWRFSRTWGWDFPVLAMCAARLGRPDDALDFLLHPSDGFQFDDAGLATGGPFPYFPSNGALLYSIAFMTAGWHGAPDRPTPGFPADDRWVVRSEGLTPAL</sequence>
<evidence type="ECO:0000256" key="1">
    <source>
        <dbReference type="SAM" id="MobiDB-lite"/>
    </source>
</evidence>
<accession>A0A4R0HED1</accession>
<dbReference type="RefSeq" id="WP_131340307.1">
    <property type="nucleotide sequence ID" value="NZ_SJJZ01000002.1"/>
</dbReference>
<dbReference type="InterPro" id="IPR012341">
    <property type="entry name" value="6hp_glycosidase-like_sf"/>
</dbReference>
<feature type="region of interest" description="Disordered" evidence="1">
    <location>
        <begin position="388"/>
        <end position="415"/>
    </location>
</feature>
<dbReference type="OrthoDB" id="127395at2"/>
<proteinExistence type="predicted"/>
<evidence type="ECO:0000313" key="3">
    <source>
        <dbReference type="Proteomes" id="UP000292346"/>
    </source>
</evidence>
<dbReference type="AlphaFoldDB" id="A0A4R0HED1"/>
<reference evidence="2 3" key="1">
    <citation type="submission" date="2019-02" db="EMBL/GenBank/DDBJ databases">
        <title>Kribbella capetownensis sp. nov. and Kribbella speibonae sp. nov., isolated from soil.</title>
        <authorList>
            <person name="Curtis S.M."/>
            <person name="Norton I."/>
            <person name="Everest G.J."/>
            <person name="Meyers P.R."/>
        </authorList>
    </citation>
    <scope>NUCLEOTIDE SEQUENCE [LARGE SCALE GENOMIC DNA]</scope>
    <source>
        <strain evidence="2 3">KCTC 29219</strain>
    </source>
</reference>
<keyword evidence="3" id="KW-1185">Reference proteome</keyword>
<dbReference type="InterPro" id="IPR008928">
    <property type="entry name" value="6-hairpin_glycosidase_sf"/>
</dbReference>
<dbReference type="SUPFAM" id="SSF48208">
    <property type="entry name" value="Six-hairpin glycosidases"/>
    <property type="match status" value="1"/>
</dbReference>
<evidence type="ECO:0000313" key="2">
    <source>
        <dbReference type="EMBL" id="TCC08663.1"/>
    </source>
</evidence>
<dbReference type="Gene3D" id="1.50.10.10">
    <property type="match status" value="1"/>
</dbReference>